<feature type="transmembrane region" description="Helical" evidence="6">
    <location>
        <begin position="1119"/>
        <end position="1145"/>
    </location>
</feature>
<evidence type="ECO:0000256" key="3">
    <source>
        <dbReference type="ARBA" id="ARBA00022737"/>
    </source>
</evidence>
<keyword evidence="2 6" id="KW-0812">Transmembrane</keyword>
<comment type="caution">
    <text evidence="8">The sequence shown here is derived from an EMBL/GenBank/DDBJ whole genome shotgun (WGS) entry which is preliminary data.</text>
</comment>
<dbReference type="GO" id="GO:0005886">
    <property type="term" value="C:plasma membrane"/>
    <property type="evidence" value="ECO:0007669"/>
    <property type="project" value="TreeGrafter"/>
</dbReference>
<dbReference type="EMBL" id="CAMPGE010000660">
    <property type="protein sequence ID" value="CAI2359412.1"/>
    <property type="molecule type" value="Genomic_DNA"/>
</dbReference>
<dbReference type="GO" id="GO:0098703">
    <property type="term" value="P:calcium ion import across plasma membrane"/>
    <property type="evidence" value="ECO:0007669"/>
    <property type="project" value="TreeGrafter"/>
</dbReference>
<sequence length="1450" mass="168980">MVTRFALNITFQFTWIERETSELLFRAFLFYDLGFKHSNCSLSQSSPIGLPCISFSCIFYQTSWIKGYFRMKSNKRKPLTFVNKDPEYLTRDRKFSEDFNHKNLFEEFVDGKVHGLNNSNDLTSKHKLLRSTLKCFLGYQSEDVDLALDDLDNLDDLSNWRECTLDPEVVQEIIETCLHMKSFKCTEVIIRGLLKRKIDPVVGIKSISEVIQGCESEAVQKIPQVKNQNCKSSFSKAKSMKLKFRETEEHRRDCSKILQLLLESKSCILKYGDQHEDISDILRCCYTKIWDSTIKRNSEEGSNPHEVDEEFCSYSKINEESIIDLNNDFSSHHEFVKIAPKINKDMINKIDTLRIEKIKQIMANKFQAKGVKMFDLHLLNMKNSSTKYLHHKDVIEIALIFCLFSGSQIVDLCKLIFTWDNSLDSRLSYLYPLSVYKLLIFYEELEGFDLLYQQETSEDTKDNIIAESLSYSLIINNPLIAVYLSNNYPQEVFDNKNIIIDSILNYLNEFTELNGGLRYKRITNLEQYLFLVERMIHFFSFAQSKYFISIMDGLIEVGKIDTSKLWVPMKDRHNSEEARFDRFENNFATYSLSPVKDCILVMFICSKLGDIHNETRHINQDVIQKYSGLVNELLDGVEDMNKVYSILTCKCFNKMEVINIISQRSFQTVLNNSKVVRIVNDFWEGPFETEFFMSNSFAYQKIRMLFTGSRRFLGYRPENNYEFSIENLWKKSPKKRAIKKSHFKKAHFFHFERWNESLFTKYFIECLFVTLVCGFTYWIVSDSLVYSKNLYSHYASIESLEAQLSSPTLTVTQRASLEADLLQKKDEYEVFSKEIMSLMILWVRVNTSFLLYLFKNIMEIICVKLRSMDASFLLPDLVMSLTNSLMIARAAIILNYFSLQRYDKSDKYYYTKTFQYLNDNYVGFGLEETFVVVLIIQCIRVLAILRASKTLGPMIEIVCHMLWEVMVFIVIEFCVITLFAGAFRILFSEIEEFTDDTQAILTLISASMSNFEFDIFNDEEIRVSKYYGYVLMLAFILISGVTLLNFLIAVITHVYERLSKIAQGLYLQNLIEIRQVLVNDNKFSCLVSTVPPFNIVSVLLSPIIIYFESANLNKVILYFEFSLVVLLAIIFYAMFAIISIPLAFIVTLMQLLRDFCEMSRRNRSKLVVLIDFAIFCVFGIFILTVRTLFDMVEFVTDLFTKNLVRKNQAGTTKKGVPVTDEAMDSNFYRFFIAFLENYQVNDIASNVLISDLRETLEISHQIKQIIFFGHDVETMNPRIKTFKNTENPKEALFKDSDDCLNILKQEILASYSPKHILAQYNIIKRVINKCSIPNKLKSNFSQTISNFKAQEVTDLMKEKIFYIKEFLSMMREIQEKSIFSQMIYTNIFEDQLIQRLTKSGSKQHSSLLKSSKSTNLLLLHKKHLGLTPDKETLSSLLVSSNYACISKFHS</sequence>
<protein>
    <recommendedName>
        <fullName evidence="7">Ion transport domain-containing protein</fullName>
    </recommendedName>
</protein>
<dbReference type="GO" id="GO:0005216">
    <property type="term" value="F:monoatomic ion channel activity"/>
    <property type="evidence" value="ECO:0007669"/>
    <property type="project" value="InterPro"/>
</dbReference>
<feature type="transmembrane region" description="Helical" evidence="6">
    <location>
        <begin position="1026"/>
        <end position="1051"/>
    </location>
</feature>
<evidence type="ECO:0000259" key="7">
    <source>
        <dbReference type="Pfam" id="PF00520"/>
    </source>
</evidence>
<evidence type="ECO:0000313" key="8">
    <source>
        <dbReference type="EMBL" id="CAI2359412.1"/>
    </source>
</evidence>
<dbReference type="Proteomes" id="UP001295684">
    <property type="component" value="Unassembled WGS sequence"/>
</dbReference>
<organism evidence="8 9">
    <name type="scientific">Euplotes crassus</name>
    <dbReference type="NCBI Taxonomy" id="5936"/>
    <lineage>
        <taxon>Eukaryota</taxon>
        <taxon>Sar</taxon>
        <taxon>Alveolata</taxon>
        <taxon>Ciliophora</taxon>
        <taxon>Intramacronucleata</taxon>
        <taxon>Spirotrichea</taxon>
        <taxon>Hypotrichia</taxon>
        <taxon>Euplotida</taxon>
        <taxon>Euplotidae</taxon>
        <taxon>Moneuplotes</taxon>
    </lineage>
</organism>
<keyword evidence="5 6" id="KW-0472">Membrane</keyword>
<reference evidence="8" key="1">
    <citation type="submission" date="2023-07" db="EMBL/GenBank/DDBJ databases">
        <authorList>
            <consortium name="AG Swart"/>
            <person name="Singh M."/>
            <person name="Singh A."/>
            <person name="Seah K."/>
            <person name="Emmerich C."/>
        </authorList>
    </citation>
    <scope>NUCLEOTIDE SEQUENCE</scope>
    <source>
        <strain evidence="8">DP1</strain>
    </source>
</reference>
<feature type="transmembrane region" description="Helical" evidence="6">
    <location>
        <begin position="965"/>
        <end position="987"/>
    </location>
</feature>
<feature type="transmembrane region" description="Helical" evidence="6">
    <location>
        <begin position="1166"/>
        <end position="1189"/>
    </location>
</feature>
<keyword evidence="9" id="KW-1185">Reference proteome</keyword>
<name>A0AAD1TZL5_EUPCR</name>
<dbReference type="PANTHER" id="PTHR10582:SF2">
    <property type="entry name" value="INACTIVE"/>
    <property type="match status" value="1"/>
</dbReference>
<feature type="domain" description="Ion transport" evidence="7">
    <location>
        <begin position="929"/>
        <end position="1060"/>
    </location>
</feature>
<evidence type="ECO:0000313" key="9">
    <source>
        <dbReference type="Proteomes" id="UP001295684"/>
    </source>
</evidence>
<evidence type="ECO:0000256" key="1">
    <source>
        <dbReference type="ARBA" id="ARBA00004141"/>
    </source>
</evidence>
<proteinExistence type="predicted"/>
<feature type="transmembrane region" description="Helical" evidence="6">
    <location>
        <begin position="762"/>
        <end position="780"/>
    </location>
</feature>
<keyword evidence="3" id="KW-0677">Repeat</keyword>
<gene>
    <name evidence="8" type="ORF">ECRASSUSDP1_LOCUS703</name>
</gene>
<feature type="transmembrane region" description="Helical" evidence="6">
    <location>
        <begin position="1083"/>
        <end position="1107"/>
    </location>
</feature>
<dbReference type="PANTHER" id="PTHR10582">
    <property type="entry name" value="TRANSIENT RECEPTOR POTENTIAL ION CHANNEL PROTEIN"/>
    <property type="match status" value="1"/>
</dbReference>
<evidence type="ECO:0000256" key="6">
    <source>
        <dbReference type="SAM" id="Phobius"/>
    </source>
</evidence>
<keyword evidence="4 6" id="KW-1133">Transmembrane helix</keyword>
<dbReference type="InterPro" id="IPR024862">
    <property type="entry name" value="TRPV"/>
</dbReference>
<dbReference type="InterPro" id="IPR005821">
    <property type="entry name" value="Ion_trans_dom"/>
</dbReference>
<evidence type="ECO:0000256" key="2">
    <source>
        <dbReference type="ARBA" id="ARBA00022692"/>
    </source>
</evidence>
<evidence type="ECO:0000256" key="4">
    <source>
        <dbReference type="ARBA" id="ARBA00022989"/>
    </source>
</evidence>
<comment type="subcellular location">
    <subcellularLocation>
        <location evidence="1">Membrane</location>
        <topology evidence="1">Multi-pass membrane protein</topology>
    </subcellularLocation>
</comment>
<accession>A0AAD1TZL5</accession>
<dbReference type="Pfam" id="PF00520">
    <property type="entry name" value="Ion_trans"/>
    <property type="match status" value="1"/>
</dbReference>
<evidence type="ECO:0000256" key="5">
    <source>
        <dbReference type="ARBA" id="ARBA00023136"/>
    </source>
</evidence>
<feature type="transmembrane region" description="Helical" evidence="6">
    <location>
        <begin position="835"/>
        <end position="854"/>
    </location>
</feature>
<feature type="transmembrane region" description="Helical" evidence="6">
    <location>
        <begin position="874"/>
        <end position="897"/>
    </location>
</feature>